<protein>
    <submittedName>
        <fullName evidence="1">Uncharacterized protein</fullName>
    </submittedName>
</protein>
<gene>
    <name evidence="1" type="ORF">ACIBG2_06895</name>
</gene>
<reference evidence="1 2" key="1">
    <citation type="submission" date="2024-10" db="EMBL/GenBank/DDBJ databases">
        <title>The Natural Products Discovery Center: Release of the First 8490 Sequenced Strains for Exploring Actinobacteria Biosynthetic Diversity.</title>
        <authorList>
            <person name="Kalkreuter E."/>
            <person name="Kautsar S.A."/>
            <person name="Yang D."/>
            <person name="Bader C.D."/>
            <person name="Teijaro C.N."/>
            <person name="Fluegel L."/>
            <person name="Davis C.M."/>
            <person name="Simpson J.R."/>
            <person name="Lauterbach L."/>
            <person name="Steele A.D."/>
            <person name="Gui C."/>
            <person name="Meng S."/>
            <person name="Li G."/>
            <person name="Viehrig K."/>
            <person name="Ye F."/>
            <person name="Su P."/>
            <person name="Kiefer A.F."/>
            <person name="Nichols A."/>
            <person name="Cepeda A.J."/>
            <person name="Yan W."/>
            <person name="Fan B."/>
            <person name="Jiang Y."/>
            <person name="Adhikari A."/>
            <person name="Zheng C.-J."/>
            <person name="Schuster L."/>
            <person name="Cowan T.M."/>
            <person name="Smanski M.J."/>
            <person name="Chevrette M.G."/>
            <person name="De Carvalho L.P.S."/>
            <person name="Shen B."/>
        </authorList>
    </citation>
    <scope>NUCLEOTIDE SEQUENCE [LARGE SCALE GENOMIC DNA]</scope>
    <source>
        <strain evidence="1 2">NPDC050545</strain>
    </source>
</reference>
<evidence type="ECO:0000313" key="1">
    <source>
        <dbReference type="EMBL" id="MFI6497089.1"/>
    </source>
</evidence>
<organism evidence="1 2">
    <name type="scientific">Nonomuraea typhae</name>
    <dbReference type="NCBI Taxonomy" id="2603600"/>
    <lineage>
        <taxon>Bacteria</taxon>
        <taxon>Bacillati</taxon>
        <taxon>Actinomycetota</taxon>
        <taxon>Actinomycetes</taxon>
        <taxon>Streptosporangiales</taxon>
        <taxon>Streptosporangiaceae</taxon>
        <taxon>Nonomuraea</taxon>
    </lineage>
</organism>
<dbReference type="EMBL" id="JBITGY010000002">
    <property type="protein sequence ID" value="MFI6497089.1"/>
    <property type="molecule type" value="Genomic_DNA"/>
</dbReference>
<dbReference type="RefSeq" id="WP_397079696.1">
    <property type="nucleotide sequence ID" value="NZ_JBITGY010000002.1"/>
</dbReference>
<comment type="caution">
    <text evidence="1">The sequence shown here is derived from an EMBL/GenBank/DDBJ whole genome shotgun (WGS) entry which is preliminary data.</text>
</comment>
<sequence length="178" mass="19724">MKDLIRSFRSRLRGQPRREQGANGEDVGAWCRDPAFPVFGLPFSWDVVRGIGYASREPKTRLTLTHRISGEADLNVSSFWAPPTSRVAKFHAAMALARRVANPSPVRRIRQDFAAEDDAERVTVAIDGEMVELMVIHAGEHWVALGRLGGVFLELDASGISIADIELTRITDAGPYLR</sequence>
<evidence type="ECO:0000313" key="2">
    <source>
        <dbReference type="Proteomes" id="UP001612741"/>
    </source>
</evidence>
<accession>A0ABW7YRG9</accession>
<keyword evidence="2" id="KW-1185">Reference proteome</keyword>
<dbReference type="Proteomes" id="UP001612741">
    <property type="component" value="Unassembled WGS sequence"/>
</dbReference>
<proteinExistence type="predicted"/>
<name>A0ABW7YRG9_9ACTN</name>